<dbReference type="InterPro" id="IPR016184">
    <property type="entry name" value="Capsid/spike_ssDNA_virus"/>
</dbReference>
<evidence type="ECO:0000313" key="1">
    <source>
        <dbReference type="EMBL" id="AKI82153.1"/>
    </source>
</evidence>
<sequence>LCEDTVPGQLLVKLAPNLGDTYTDKNPMSAQPSIKTFCDFYWSGTLILRGKLRSPGQVNPLTLPSFDSNNMRSFVPDGL</sequence>
<dbReference type="GO" id="GO:0019028">
    <property type="term" value="C:viral capsid"/>
    <property type="evidence" value="ECO:0007669"/>
    <property type="project" value="InterPro"/>
</dbReference>
<dbReference type="EMBL" id="KR261070">
    <property type="protein sequence ID" value="AKI82153.1"/>
    <property type="molecule type" value="Genomic_DNA"/>
</dbReference>
<organism evidence="1">
    <name type="scientific">Parvovirus fur seal/AAUST57/BR/2012</name>
    <dbReference type="NCBI Taxonomy" id="1659799"/>
    <lineage>
        <taxon>Viruses</taxon>
        <taxon>Monodnaviria</taxon>
        <taxon>Shotokuvirae</taxon>
        <taxon>Cossaviricota</taxon>
        <taxon>Quintoviricetes</taxon>
        <taxon>Piccovirales</taxon>
        <taxon>Parvoviridae</taxon>
        <taxon>Parvovirinae</taxon>
    </lineage>
</organism>
<accession>A0A0G2YCQ7</accession>
<feature type="non-terminal residue" evidence="1">
    <location>
        <position position="79"/>
    </location>
</feature>
<reference evidence="1" key="1">
    <citation type="journal article" date="2016" name="PLoS ONE">
        <title>Metagenomic Survey of Viral Diversity Obtained from Feces of Subantarctic and South American Fur Seals.</title>
        <authorList>
            <person name="Kluge M."/>
            <person name="Campos F.S."/>
            <person name="Tavares M."/>
            <person name="de Amorim D.B."/>
            <person name="Valdez F.P."/>
            <person name="Giongo A."/>
            <person name="Roehe P.M."/>
            <person name="Franco A.C."/>
        </authorList>
    </citation>
    <scope>NUCLEOTIDE SEQUENCE</scope>
    <source>
        <strain evidence="1">Fur seal/AAUST57/BR/2012</strain>
    </source>
</reference>
<proteinExistence type="predicted"/>
<dbReference type="Gene3D" id="2.170.30.10">
    <property type="entry name" value="Parvovirus coat protein VP1/VP2"/>
    <property type="match status" value="1"/>
</dbReference>
<dbReference type="SUPFAM" id="SSF88645">
    <property type="entry name" value="ssDNA viruses"/>
    <property type="match status" value="1"/>
</dbReference>
<dbReference type="GO" id="GO:0005198">
    <property type="term" value="F:structural molecule activity"/>
    <property type="evidence" value="ECO:0007669"/>
    <property type="project" value="InterPro"/>
</dbReference>
<dbReference type="InterPro" id="IPR036952">
    <property type="entry name" value="VP1/VP2"/>
</dbReference>
<name>A0A0G2YCQ7_9VIRU</name>
<protein>
    <submittedName>
        <fullName evidence="1">Putative capsid protein</fullName>
    </submittedName>
</protein>
<feature type="non-terminal residue" evidence="1">
    <location>
        <position position="1"/>
    </location>
</feature>